<keyword evidence="3" id="KW-1185">Reference proteome</keyword>
<evidence type="ECO:0000313" key="3">
    <source>
        <dbReference type="Proteomes" id="UP000281553"/>
    </source>
</evidence>
<evidence type="ECO:0000256" key="1">
    <source>
        <dbReference type="SAM" id="Coils"/>
    </source>
</evidence>
<name>A0A3P6T4X5_DIBLA</name>
<proteinExistence type="predicted"/>
<reference evidence="2 3" key="1">
    <citation type="submission" date="2018-11" db="EMBL/GenBank/DDBJ databases">
        <authorList>
            <consortium name="Pathogen Informatics"/>
        </authorList>
    </citation>
    <scope>NUCLEOTIDE SEQUENCE [LARGE SCALE GENOMIC DNA]</scope>
</reference>
<gene>
    <name evidence="2" type="ORF">DILT_LOCUS2613</name>
</gene>
<dbReference type="AlphaFoldDB" id="A0A3P6T4X5"/>
<evidence type="ECO:0000313" key="2">
    <source>
        <dbReference type="EMBL" id="VDK74740.1"/>
    </source>
</evidence>
<protein>
    <submittedName>
        <fullName evidence="2">Uncharacterized protein</fullName>
    </submittedName>
</protein>
<dbReference type="OrthoDB" id="10603572at2759"/>
<sequence>MPRYSENTFIISAGEIPNKIRKFLFSKSGYEDTSEQGLSPAKFAIYATETTGEKAYCIFRLWKFTDFLAICASTKDNSVALNAGQRRSFVNQSTDTSDEARNANQTIAMTNEATDTFELIKQRIDSLQYRRQCLRKILQEVTDRKHRLFKREDFHQEKPALDRKQKELAERLENVQREMEQLQQNIQRRRSQAL</sequence>
<accession>A0A3P6T4X5</accession>
<dbReference type="EMBL" id="UYRU01042348">
    <property type="protein sequence ID" value="VDK74740.1"/>
    <property type="molecule type" value="Genomic_DNA"/>
</dbReference>
<organism evidence="2 3">
    <name type="scientific">Dibothriocephalus latus</name>
    <name type="common">Fish tapeworm</name>
    <name type="synonym">Diphyllobothrium latum</name>
    <dbReference type="NCBI Taxonomy" id="60516"/>
    <lineage>
        <taxon>Eukaryota</taxon>
        <taxon>Metazoa</taxon>
        <taxon>Spiralia</taxon>
        <taxon>Lophotrochozoa</taxon>
        <taxon>Platyhelminthes</taxon>
        <taxon>Cestoda</taxon>
        <taxon>Eucestoda</taxon>
        <taxon>Diphyllobothriidea</taxon>
        <taxon>Diphyllobothriidae</taxon>
        <taxon>Dibothriocephalus</taxon>
    </lineage>
</organism>
<keyword evidence="1" id="KW-0175">Coiled coil</keyword>
<feature type="coiled-coil region" evidence="1">
    <location>
        <begin position="158"/>
        <end position="192"/>
    </location>
</feature>
<dbReference type="Proteomes" id="UP000281553">
    <property type="component" value="Unassembled WGS sequence"/>
</dbReference>